<dbReference type="CDD" id="cd06171">
    <property type="entry name" value="Sigma70_r4"/>
    <property type="match status" value="1"/>
</dbReference>
<dbReference type="InterPro" id="IPR007627">
    <property type="entry name" value="RNA_pol_sigma70_r2"/>
</dbReference>
<dbReference type="Gene3D" id="1.10.10.10">
    <property type="entry name" value="Winged helix-like DNA-binding domain superfamily/Winged helix DNA-binding domain"/>
    <property type="match status" value="1"/>
</dbReference>
<dbReference type="InterPro" id="IPR013249">
    <property type="entry name" value="RNA_pol_sigma70_r4_t2"/>
</dbReference>
<evidence type="ECO:0000256" key="2">
    <source>
        <dbReference type="ARBA" id="ARBA00023015"/>
    </source>
</evidence>
<evidence type="ECO:0000313" key="10">
    <source>
        <dbReference type="Proteomes" id="UP000474104"/>
    </source>
</evidence>
<dbReference type="InterPro" id="IPR013324">
    <property type="entry name" value="RNA_pol_sigma_r3/r4-like"/>
</dbReference>
<proteinExistence type="inferred from homology"/>
<dbReference type="GO" id="GO:0003677">
    <property type="term" value="F:DNA binding"/>
    <property type="evidence" value="ECO:0007669"/>
    <property type="project" value="UniProtKB-KW"/>
</dbReference>
<evidence type="ECO:0000259" key="8">
    <source>
        <dbReference type="Pfam" id="PF08281"/>
    </source>
</evidence>
<dbReference type="Pfam" id="PF04542">
    <property type="entry name" value="Sigma70_r2"/>
    <property type="match status" value="1"/>
</dbReference>
<evidence type="ECO:0000256" key="1">
    <source>
        <dbReference type="ARBA" id="ARBA00010641"/>
    </source>
</evidence>
<dbReference type="NCBIfam" id="TIGR02937">
    <property type="entry name" value="sigma70-ECF"/>
    <property type="match status" value="1"/>
</dbReference>
<dbReference type="Proteomes" id="UP000474104">
    <property type="component" value="Unassembled WGS sequence"/>
</dbReference>
<dbReference type="InterPro" id="IPR014284">
    <property type="entry name" value="RNA_pol_sigma-70_dom"/>
</dbReference>
<evidence type="ECO:0000256" key="5">
    <source>
        <dbReference type="ARBA" id="ARBA00023163"/>
    </source>
</evidence>
<dbReference type="PANTHER" id="PTHR43133:SF8">
    <property type="entry name" value="RNA POLYMERASE SIGMA FACTOR HI_1459-RELATED"/>
    <property type="match status" value="1"/>
</dbReference>
<reference evidence="9 10" key="1">
    <citation type="submission" date="2019-07" db="EMBL/GenBank/DDBJ databases">
        <title>Draft genome sequences of 15 bacterial species constituting the stable defined intestinal microbiota of the GM15 gnotobiotic mouse model.</title>
        <authorList>
            <person name="Elie C."/>
            <person name="Mathieu A."/>
            <person name="Saliou A."/>
            <person name="Darnaud M."/>
            <person name="Leulier F."/>
            <person name="Tamellini A."/>
        </authorList>
    </citation>
    <scope>NUCLEOTIDE SEQUENCE [LARGE SCALE GENOMIC DNA]</scope>
    <source>
        <strain evidence="10">ASF 502</strain>
    </source>
</reference>
<dbReference type="GO" id="GO:0016987">
    <property type="term" value="F:sigma factor activity"/>
    <property type="evidence" value="ECO:0007669"/>
    <property type="project" value="UniProtKB-KW"/>
</dbReference>
<dbReference type="PANTHER" id="PTHR43133">
    <property type="entry name" value="RNA POLYMERASE ECF-TYPE SIGMA FACTO"/>
    <property type="match status" value="1"/>
</dbReference>
<feature type="compositionally biased region" description="Basic and acidic residues" evidence="6">
    <location>
        <begin position="321"/>
        <end position="332"/>
    </location>
</feature>
<sequence length="506" mass="57442">MKCYKCKREVPDNSKFCPKCNSPQEFTRELIDRAMDNDQRAITQLYDMTKDNVYYTIKTMISDEDMAQDLTQDTFLKALKHLEQLNEPAAFRGWIKKIARNMTIDILRKRKVISFSQMVSADSDEMVEFEDDRAENLPEVVIDRKETTRLIGEILGTLSPEQRVVTELFYYENLSVKEIAEELGVSENTVKSRLKYARNKIEAGVKELEKKGTKLYSLAPIPFLLLLLRSQNAYAAELPDADMLLQSMQSGNAFTGAEDGFWGQSADSGNVGGGTAKTVTEAAKTGAGAVSKGIATKVIAGIVATSLIGGVIAGIANEKNAEEKPQEVRMEEQQETPPVEEQTEMQTERDNDMEEETDNETEKNIQTLSELSAENRRIVEDALNDKFQEAIDNRIDFIDEEAIEYSITSENASFDNFTFNSDMSRVSRYSGDLYVPFSVDINDWKNYWDNTDFNEEMYTKSYQNVTGYFLVHGLEVMSNGMLSEYSIDISSLYQDEKEMKKLFLEE</sequence>
<gene>
    <name evidence="9" type="ORF">FMM80_21050</name>
</gene>
<evidence type="ECO:0000313" key="9">
    <source>
        <dbReference type="EMBL" id="NDO71005.1"/>
    </source>
</evidence>
<organism evidence="9 10">
    <name type="scientific">Schaedlerella arabinosiphila</name>
    <dbReference type="NCBI Taxonomy" id="2044587"/>
    <lineage>
        <taxon>Bacteria</taxon>
        <taxon>Bacillati</taxon>
        <taxon>Bacillota</taxon>
        <taxon>Clostridia</taxon>
        <taxon>Lachnospirales</taxon>
        <taxon>Lachnospiraceae</taxon>
        <taxon>Schaedlerella</taxon>
    </lineage>
</organism>
<keyword evidence="4" id="KW-0238">DNA-binding</keyword>
<comment type="similarity">
    <text evidence="1">Belongs to the sigma-70 factor family. ECF subfamily.</text>
</comment>
<keyword evidence="2" id="KW-0805">Transcription regulation</keyword>
<dbReference type="OrthoDB" id="9795666at2"/>
<dbReference type="InterPro" id="IPR036388">
    <property type="entry name" value="WH-like_DNA-bd_sf"/>
</dbReference>
<dbReference type="Pfam" id="PF08281">
    <property type="entry name" value="Sigma70_r4_2"/>
    <property type="match status" value="1"/>
</dbReference>
<dbReference type="GO" id="GO:0006352">
    <property type="term" value="P:DNA-templated transcription initiation"/>
    <property type="evidence" value="ECO:0007669"/>
    <property type="project" value="InterPro"/>
</dbReference>
<keyword evidence="5" id="KW-0804">Transcription</keyword>
<dbReference type="Gene3D" id="1.10.1740.10">
    <property type="match status" value="1"/>
</dbReference>
<evidence type="ECO:0000256" key="4">
    <source>
        <dbReference type="ARBA" id="ARBA00023125"/>
    </source>
</evidence>
<feature type="domain" description="RNA polymerase sigma factor 70 region 4 type 2" evidence="8">
    <location>
        <begin position="150"/>
        <end position="200"/>
    </location>
</feature>
<evidence type="ECO:0000259" key="7">
    <source>
        <dbReference type="Pfam" id="PF04542"/>
    </source>
</evidence>
<evidence type="ECO:0000256" key="3">
    <source>
        <dbReference type="ARBA" id="ARBA00023082"/>
    </source>
</evidence>
<evidence type="ECO:0000256" key="6">
    <source>
        <dbReference type="SAM" id="MobiDB-lite"/>
    </source>
</evidence>
<accession>A0A9X5H8E4</accession>
<protein>
    <submittedName>
        <fullName evidence="9">Sigma-70 family RNA polymerase sigma factor</fullName>
    </submittedName>
</protein>
<feature type="region of interest" description="Disordered" evidence="6">
    <location>
        <begin position="321"/>
        <end position="362"/>
    </location>
</feature>
<dbReference type="EMBL" id="VIRB01000129">
    <property type="protein sequence ID" value="NDO71005.1"/>
    <property type="molecule type" value="Genomic_DNA"/>
</dbReference>
<dbReference type="AlphaFoldDB" id="A0A9X5H8E4"/>
<dbReference type="InterPro" id="IPR039425">
    <property type="entry name" value="RNA_pol_sigma-70-like"/>
</dbReference>
<comment type="caution">
    <text evidence="9">The sequence shown here is derived from an EMBL/GenBank/DDBJ whole genome shotgun (WGS) entry which is preliminary data.</text>
</comment>
<dbReference type="InterPro" id="IPR013325">
    <property type="entry name" value="RNA_pol_sigma_r2"/>
</dbReference>
<dbReference type="SUPFAM" id="SSF88946">
    <property type="entry name" value="Sigma2 domain of RNA polymerase sigma factors"/>
    <property type="match status" value="1"/>
</dbReference>
<dbReference type="RefSeq" id="WP_004079838.1">
    <property type="nucleotide sequence ID" value="NZ_VIRB01000129.1"/>
</dbReference>
<dbReference type="SUPFAM" id="SSF88659">
    <property type="entry name" value="Sigma3 and sigma4 domains of RNA polymerase sigma factors"/>
    <property type="match status" value="1"/>
</dbReference>
<keyword evidence="3" id="KW-0731">Sigma factor</keyword>
<feature type="domain" description="RNA polymerase sigma-70 region 2" evidence="7">
    <location>
        <begin position="45"/>
        <end position="111"/>
    </location>
</feature>
<name>A0A9X5H8E4_9FIRM</name>